<dbReference type="InterPro" id="IPR012467">
    <property type="entry name" value="DUF1684"/>
</dbReference>
<dbReference type="RefSeq" id="WP_379844927.1">
    <property type="nucleotide sequence ID" value="NZ_JBHSMA010000003.1"/>
</dbReference>
<proteinExistence type="predicted"/>
<dbReference type="PANTHER" id="PTHR41913:SF1">
    <property type="entry name" value="DUF1684 DOMAIN-CONTAINING PROTEIN"/>
    <property type="match status" value="1"/>
</dbReference>
<sequence length="230" mass="26510">MAMAFPVLNWFQISRQRPARPDRMMHRTSKLRVAGMVFAWLVSLSGFSQTLYNQSIAAHREAYKADFLKSAKSPLKKEELAYLRFYAPDSTYRIEASVRRTPEAEPFELPTYDGQKKTYVSYAVLSFTLHGKPHQLTVYRSLQLARLPQYRDYLFLPFKDATNGKETYGGGRYMDLRLGDIKDGKLILDFNKAYNPYCAYSDGYACPIPPKENHLAVSIPVGERQFDKIH</sequence>
<dbReference type="Pfam" id="PF07920">
    <property type="entry name" value="DUF1684"/>
    <property type="match status" value="1"/>
</dbReference>
<organism evidence="1 2">
    <name type="scientific">Larkinella bovis</name>
    <dbReference type="NCBI Taxonomy" id="683041"/>
    <lineage>
        <taxon>Bacteria</taxon>
        <taxon>Pseudomonadati</taxon>
        <taxon>Bacteroidota</taxon>
        <taxon>Cytophagia</taxon>
        <taxon>Cytophagales</taxon>
        <taxon>Spirosomataceae</taxon>
        <taxon>Larkinella</taxon>
    </lineage>
</organism>
<reference evidence="2" key="1">
    <citation type="journal article" date="2019" name="Int. J. Syst. Evol. Microbiol.">
        <title>The Global Catalogue of Microorganisms (GCM) 10K type strain sequencing project: providing services to taxonomists for standard genome sequencing and annotation.</title>
        <authorList>
            <consortium name="The Broad Institute Genomics Platform"/>
            <consortium name="The Broad Institute Genome Sequencing Center for Infectious Disease"/>
            <person name="Wu L."/>
            <person name="Ma J."/>
        </authorList>
    </citation>
    <scope>NUCLEOTIDE SEQUENCE [LARGE SCALE GENOMIC DNA]</scope>
    <source>
        <strain evidence="2">CCUG 55250</strain>
    </source>
</reference>
<keyword evidence="2" id="KW-1185">Reference proteome</keyword>
<dbReference type="EMBL" id="JBHSMA010000003">
    <property type="protein sequence ID" value="MFC5410030.1"/>
    <property type="molecule type" value="Genomic_DNA"/>
</dbReference>
<protein>
    <submittedName>
        <fullName evidence="1">DUF1684 domain-containing protein</fullName>
    </submittedName>
</protein>
<comment type="caution">
    <text evidence="1">The sequence shown here is derived from an EMBL/GenBank/DDBJ whole genome shotgun (WGS) entry which is preliminary data.</text>
</comment>
<gene>
    <name evidence="1" type="ORF">ACFPMF_11970</name>
</gene>
<accession>A0ABW0IBX2</accession>
<evidence type="ECO:0000313" key="1">
    <source>
        <dbReference type="EMBL" id="MFC5410030.1"/>
    </source>
</evidence>
<evidence type="ECO:0000313" key="2">
    <source>
        <dbReference type="Proteomes" id="UP001596106"/>
    </source>
</evidence>
<dbReference type="Proteomes" id="UP001596106">
    <property type="component" value="Unassembled WGS sequence"/>
</dbReference>
<name>A0ABW0IBX2_9BACT</name>
<dbReference type="PANTHER" id="PTHR41913">
    <property type="entry name" value="DUF1684 DOMAIN-CONTAINING PROTEIN"/>
    <property type="match status" value="1"/>
</dbReference>